<name>A0AC34GF41_9BILA</name>
<organism evidence="1 2">
    <name type="scientific">Panagrolaimus sp. ES5</name>
    <dbReference type="NCBI Taxonomy" id="591445"/>
    <lineage>
        <taxon>Eukaryota</taxon>
        <taxon>Metazoa</taxon>
        <taxon>Ecdysozoa</taxon>
        <taxon>Nematoda</taxon>
        <taxon>Chromadorea</taxon>
        <taxon>Rhabditida</taxon>
        <taxon>Tylenchina</taxon>
        <taxon>Panagrolaimomorpha</taxon>
        <taxon>Panagrolaimoidea</taxon>
        <taxon>Panagrolaimidae</taxon>
        <taxon>Panagrolaimus</taxon>
    </lineage>
</organism>
<accession>A0AC34GF41</accession>
<sequence>MDAESVINGYSALKCRKKRIVRKRQIQSAASTLELPTPYTSYFPKEFIGRLITISNHVATSSGLIKLQLPSGIYFDERFVKISLFGTPNAIWSAVEKLRYAFQYFIAEQIHYNVSIKAKAQMNVKPEASIVIPVSTSINLLKKYKELKPIKIKYPKVIRLSDVQCNNDEPGIDMHDESNTAKDGKISNDNKKLLK</sequence>
<dbReference type="Proteomes" id="UP000887579">
    <property type="component" value="Unplaced"/>
</dbReference>
<proteinExistence type="predicted"/>
<dbReference type="WBParaSite" id="ES5_v2.g28363.t1">
    <property type="protein sequence ID" value="ES5_v2.g28363.t1"/>
    <property type="gene ID" value="ES5_v2.g28363"/>
</dbReference>
<reference evidence="2" key="1">
    <citation type="submission" date="2022-11" db="UniProtKB">
        <authorList>
            <consortium name="WormBaseParasite"/>
        </authorList>
    </citation>
    <scope>IDENTIFICATION</scope>
</reference>
<protein>
    <submittedName>
        <fullName evidence="2">Uncharacterized protein</fullName>
    </submittedName>
</protein>
<evidence type="ECO:0000313" key="2">
    <source>
        <dbReference type="WBParaSite" id="ES5_v2.g28363.t1"/>
    </source>
</evidence>
<evidence type="ECO:0000313" key="1">
    <source>
        <dbReference type="Proteomes" id="UP000887579"/>
    </source>
</evidence>